<dbReference type="Proteomes" id="UP000248291">
    <property type="component" value="Unassembled WGS sequence"/>
</dbReference>
<comment type="caution">
    <text evidence="1">The sequence shown here is derived from an EMBL/GenBank/DDBJ whole genome shotgun (WGS) entry which is preliminary data.</text>
</comment>
<evidence type="ECO:0000313" key="2">
    <source>
        <dbReference type="Proteomes" id="UP000248291"/>
    </source>
</evidence>
<name>A0AAN4Q7H4_PSESF</name>
<dbReference type="EMBL" id="BGKA01000154">
    <property type="protein sequence ID" value="GBH18325.1"/>
    <property type="molecule type" value="Genomic_DNA"/>
</dbReference>
<proteinExistence type="predicted"/>
<gene>
    <name evidence="1" type="ORF">KPSA3_04306</name>
</gene>
<reference evidence="1 2" key="1">
    <citation type="submission" date="2018-04" db="EMBL/GenBank/DDBJ databases">
        <title>Draft genome sequence of Pseudomonas syringae pv. actinidiae biovar 3 strains isolated from kiwifruit in Kagawa prefecture.</title>
        <authorList>
            <person name="Tabuchi M."/>
            <person name="Saito M."/>
            <person name="Fujiwara S."/>
            <person name="Sasa N."/>
            <person name="Akimitsu K."/>
            <person name="Gomi K."/>
            <person name="Konishi-Sugita S."/>
            <person name="Hamano K."/>
            <person name="Kataoka I."/>
        </authorList>
    </citation>
    <scope>NUCLEOTIDE SEQUENCE [LARGE SCALE GENOMIC DNA]</scope>
    <source>
        <strain evidence="1 2">MAFF212211</strain>
    </source>
</reference>
<accession>A0AAN4Q7H4</accession>
<organism evidence="1 2">
    <name type="scientific">Pseudomonas syringae pv. actinidiae</name>
    <dbReference type="NCBI Taxonomy" id="103796"/>
    <lineage>
        <taxon>Bacteria</taxon>
        <taxon>Pseudomonadati</taxon>
        <taxon>Pseudomonadota</taxon>
        <taxon>Gammaproteobacteria</taxon>
        <taxon>Pseudomonadales</taxon>
        <taxon>Pseudomonadaceae</taxon>
        <taxon>Pseudomonas</taxon>
        <taxon>Pseudomonas syringae</taxon>
    </lineage>
</organism>
<evidence type="ECO:0000313" key="1">
    <source>
        <dbReference type="EMBL" id="GBH18325.1"/>
    </source>
</evidence>
<protein>
    <submittedName>
        <fullName evidence="1">Crotonobetainyl-CoA:carnitine CoA-transferase CaiB and related acyl-CoA transferase</fullName>
    </submittedName>
</protein>
<sequence>MARLESTWRFELIENGLPVRTRNMRLVFSPFEVVVGHPDLVGMSIGETVDLIQRDRFARFHDALRCDNQLVGYQANRDFKMPPPLRHAFKPASKTETRQRIAQQIICLPTDNRIATLN</sequence>
<dbReference type="AlphaFoldDB" id="A0AAN4Q7H4"/>